<gene>
    <name evidence="1" type="ORF">HMPREF0580_1262</name>
</gene>
<dbReference type="AlphaFoldDB" id="E0QQU7"/>
<dbReference type="HOGENOM" id="CLU_3154954_0_0_11"/>
<name>E0QQU7_9ACTO</name>
<evidence type="ECO:0000313" key="2">
    <source>
        <dbReference type="Proteomes" id="UP000003045"/>
    </source>
</evidence>
<reference evidence="1" key="1">
    <citation type="submission" date="2010-08" db="EMBL/GenBank/DDBJ databases">
        <authorList>
            <person name="Muzny D."/>
            <person name="Qin X."/>
            <person name="Deng J."/>
            <person name="Jiang H."/>
            <person name="Liu Y."/>
            <person name="Qu J."/>
            <person name="Song X.-Z."/>
            <person name="Zhang L."/>
            <person name="Thornton R."/>
            <person name="Coyle M."/>
            <person name="Francisco L."/>
            <person name="Jackson L."/>
            <person name="Javaid M."/>
            <person name="Korchina V."/>
            <person name="Kovar C."/>
            <person name="Mata R."/>
            <person name="Mathew T."/>
            <person name="Ngo R."/>
            <person name="Nguyen L."/>
            <person name="Nguyen N."/>
            <person name="Okwuonu G."/>
            <person name="Ongeri F."/>
            <person name="Pham C."/>
            <person name="Simmons D."/>
            <person name="Wilczek-Boney K."/>
            <person name="Hale W."/>
            <person name="Jakkamsetti A."/>
            <person name="Pham P."/>
            <person name="Ruth R."/>
            <person name="San Lucas F."/>
            <person name="Warren J."/>
            <person name="Zhang J."/>
            <person name="Zhao Z."/>
            <person name="Zhou C."/>
            <person name="Zhu D."/>
            <person name="Lee S."/>
            <person name="Bess C."/>
            <person name="Blankenburg K."/>
            <person name="Forbes L."/>
            <person name="Fu Q."/>
            <person name="Gubbala S."/>
            <person name="Hirani K."/>
            <person name="Jayaseelan J.C."/>
            <person name="Lara F."/>
            <person name="Munidasa M."/>
            <person name="Palculict T."/>
            <person name="Patil S."/>
            <person name="Pu L.-L."/>
            <person name="Saada N."/>
            <person name="Tang L."/>
            <person name="Weissenberger G."/>
            <person name="Zhu Y."/>
            <person name="Hemphill L."/>
            <person name="Shang Y."/>
            <person name="Youmans B."/>
            <person name="Ayvaz T."/>
            <person name="Ross M."/>
            <person name="Santibanez J."/>
            <person name="Aqrawi P."/>
            <person name="Gross S."/>
            <person name="Joshi V."/>
            <person name="Fowler G."/>
            <person name="Nazareth L."/>
            <person name="Reid J."/>
            <person name="Worley K."/>
            <person name="Petrosino J."/>
            <person name="Highlander S."/>
            <person name="Gibbs R."/>
        </authorList>
    </citation>
    <scope>NUCLEOTIDE SEQUENCE [LARGE SCALE GENOMIC DNA]</scope>
    <source>
        <strain evidence="1">ATCC 35239</strain>
    </source>
</reference>
<sequence length="48" mass="5009">MLPSLLSSCCCREGIWPAGLGWAGLVGLVGLPLHEVPSWISSPGRGFT</sequence>
<protein>
    <submittedName>
        <fullName evidence="1">Uncharacterized protein</fullName>
    </submittedName>
</protein>
<organism evidence="1 2">
    <name type="scientific">Mobiluncus mulieris ATCC 35239</name>
    <dbReference type="NCBI Taxonomy" id="871571"/>
    <lineage>
        <taxon>Bacteria</taxon>
        <taxon>Bacillati</taxon>
        <taxon>Actinomycetota</taxon>
        <taxon>Actinomycetes</taxon>
        <taxon>Actinomycetales</taxon>
        <taxon>Actinomycetaceae</taxon>
        <taxon>Mobiluncus</taxon>
    </lineage>
</organism>
<dbReference type="STRING" id="871571.HMPREF0580_1262"/>
<accession>E0QQU7</accession>
<dbReference type="EMBL" id="AEET01000032">
    <property type="protein sequence ID" value="EFM45940.1"/>
    <property type="molecule type" value="Genomic_DNA"/>
</dbReference>
<comment type="caution">
    <text evidence="1">The sequence shown here is derived from an EMBL/GenBank/DDBJ whole genome shotgun (WGS) entry which is preliminary data.</text>
</comment>
<proteinExistence type="predicted"/>
<dbReference type="Proteomes" id="UP000003045">
    <property type="component" value="Unassembled WGS sequence"/>
</dbReference>
<keyword evidence="2" id="KW-1185">Reference proteome</keyword>
<evidence type="ECO:0000313" key="1">
    <source>
        <dbReference type="EMBL" id="EFM45940.1"/>
    </source>
</evidence>